<sequence length="224" mass="24081">MMPLHRLLQCRVRSAIIITLSSRSLAVHFVLYPVPSPSECPEATTSVYPSSTLNYSHIQQQMTVDSKRRGDMCSAPANSGVVRRGPSSRRRRLTSAPIDTAHSSPFHAHNPESKSSSSIVDNENTTMTTIITTTTTTTTVSSATTTANLTANTARSLRRTSAAMLLSFAAPTASASNEAATAVGRGKNSSTSLADKPVPLFKRVQYDILLSQRLCVVVSDMSCY</sequence>
<dbReference type="AlphaFoldDB" id="A0ABD6EY30"/>
<proteinExistence type="predicted"/>
<organism evidence="2 3">
    <name type="scientific">Gnathostoma spinigerum</name>
    <dbReference type="NCBI Taxonomy" id="75299"/>
    <lineage>
        <taxon>Eukaryota</taxon>
        <taxon>Metazoa</taxon>
        <taxon>Ecdysozoa</taxon>
        <taxon>Nematoda</taxon>
        <taxon>Chromadorea</taxon>
        <taxon>Rhabditida</taxon>
        <taxon>Spirurina</taxon>
        <taxon>Gnathostomatomorpha</taxon>
        <taxon>Gnathostomatoidea</taxon>
        <taxon>Gnathostomatidae</taxon>
        <taxon>Gnathostoma</taxon>
    </lineage>
</organism>
<evidence type="ECO:0000313" key="3">
    <source>
        <dbReference type="Proteomes" id="UP001608902"/>
    </source>
</evidence>
<protein>
    <submittedName>
        <fullName evidence="2">Uncharacterized protein</fullName>
    </submittedName>
</protein>
<gene>
    <name evidence="2" type="ORF">AB6A40_011372</name>
</gene>
<reference evidence="2 3" key="1">
    <citation type="submission" date="2024-08" db="EMBL/GenBank/DDBJ databases">
        <title>Gnathostoma spinigerum genome.</title>
        <authorList>
            <person name="Gonzalez-Bertolin B."/>
            <person name="Monzon S."/>
            <person name="Zaballos A."/>
            <person name="Jimenez P."/>
            <person name="Dekumyoy P."/>
            <person name="Varona S."/>
            <person name="Cuesta I."/>
            <person name="Sumanam S."/>
            <person name="Adisakwattana P."/>
            <person name="Gasser R.B."/>
            <person name="Hernandez-Gonzalez A."/>
            <person name="Young N.D."/>
            <person name="Perteguer M.J."/>
        </authorList>
    </citation>
    <scope>NUCLEOTIDE SEQUENCE [LARGE SCALE GENOMIC DNA]</scope>
    <source>
        <strain evidence="2">AL3</strain>
        <tissue evidence="2">Liver</tissue>
    </source>
</reference>
<evidence type="ECO:0000256" key="1">
    <source>
        <dbReference type="SAM" id="MobiDB-lite"/>
    </source>
</evidence>
<dbReference type="Proteomes" id="UP001608902">
    <property type="component" value="Unassembled WGS sequence"/>
</dbReference>
<keyword evidence="3" id="KW-1185">Reference proteome</keyword>
<evidence type="ECO:0000313" key="2">
    <source>
        <dbReference type="EMBL" id="MFH4984663.1"/>
    </source>
</evidence>
<comment type="caution">
    <text evidence="2">The sequence shown here is derived from an EMBL/GenBank/DDBJ whole genome shotgun (WGS) entry which is preliminary data.</text>
</comment>
<accession>A0ABD6EY30</accession>
<dbReference type="EMBL" id="JBGFUD010019910">
    <property type="protein sequence ID" value="MFH4984663.1"/>
    <property type="molecule type" value="Genomic_DNA"/>
</dbReference>
<feature type="region of interest" description="Disordered" evidence="1">
    <location>
        <begin position="75"/>
        <end position="120"/>
    </location>
</feature>
<name>A0ABD6EY30_9BILA</name>